<gene>
    <name evidence="3" type="ORF">ATP06_0225440</name>
    <name evidence="2" type="ORF">AVL48_37875</name>
</gene>
<sequence>MKMTEAQAQQVAEFGREAYEVRLLSFDDAQPTGETPSQLYRRTIREQCHALGVAERDFYVYFPDAGGAFQPEVVTGWRGGPVKRGKPMIKPDTADEYLRSLGDAAIDRYERALADGLDPDTAHRQAAGDTVVANDAIEHYARHRKEGLPRAESRDAAAGDSAAQGLRALARDGGVLPPESEWERPAPVDRPDLERDAAPAEVARDAIDYVTDLVVAGVRVDDAHAAVTSVPGVDAAVRDFRARVEGGASWAEARQQVLDGLHVPAEFGVEDVTGVAEVTGRAALAERVAECAQTVDGVGELVYGGDRADEDTERAERCARWNADDEAAADDDISEGWDQ</sequence>
<comment type="caution">
    <text evidence="2">The sequence shown here is derived from an EMBL/GenBank/DDBJ whole genome shotgun (WGS) entry which is preliminary data.</text>
</comment>
<reference evidence="3 5" key="2">
    <citation type="submission" date="2016-11" db="EMBL/GenBank/DDBJ databases">
        <title>Genome sequencing of Amycolatopsis regifaucium.</title>
        <authorList>
            <person name="Mayilraj S."/>
            <person name="Kaur N."/>
        </authorList>
    </citation>
    <scope>NUCLEOTIDE SEQUENCE [LARGE SCALE GENOMIC DNA]</scope>
    <source>
        <strain evidence="3 5">GY080</strain>
    </source>
</reference>
<evidence type="ECO:0000313" key="2">
    <source>
        <dbReference type="EMBL" id="KZB80833.1"/>
    </source>
</evidence>
<evidence type="ECO:0000313" key="3">
    <source>
        <dbReference type="EMBL" id="OKA06459.1"/>
    </source>
</evidence>
<organism evidence="2 4">
    <name type="scientific">Amycolatopsis regifaucium</name>
    <dbReference type="NCBI Taxonomy" id="546365"/>
    <lineage>
        <taxon>Bacteria</taxon>
        <taxon>Bacillati</taxon>
        <taxon>Actinomycetota</taxon>
        <taxon>Actinomycetes</taxon>
        <taxon>Pseudonocardiales</taxon>
        <taxon>Pseudonocardiaceae</taxon>
        <taxon>Amycolatopsis</taxon>
    </lineage>
</organism>
<dbReference type="Proteomes" id="UP000186883">
    <property type="component" value="Unassembled WGS sequence"/>
</dbReference>
<evidence type="ECO:0000313" key="4">
    <source>
        <dbReference type="Proteomes" id="UP000076321"/>
    </source>
</evidence>
<protein>
    <submittedName>
        <fullName evidence="2">Uncharacterized protein</fullName>
    </submittedName>
</protein>
<evidence type="ECO:0000313" key="5">
    <source>
        <dbReference type="Proteomes" id="UP000186883"/>
    </source>
</evidence>
<reference evidence="2 4" key="1">
    <citation type="submission" date="2015-12" db="EMBL/GenBank/DDBJ databases">
        <title>Amycolatopsis regifaucium genome sequencing and assembly.</title>
        <authorList>
            <person name="Mayilraj S."/>
        </authorList>
    </citation>
    <scope>NUCLEOTIDE SEQUENCE [LARGE SCALE GENOMIC DNA]</scope>
    <source>
        <strain evidence="2 4">GY080</strain>
    </source>
</reference>
<evidence type="ECO:0000256" key="1">
    <source>
        <dbReference type="SAM" id="MobiDB-lite"/>
    </source>
</evidence>
<proteinExistence type="predicted"/>
<feature type="region of interest" description="Disordered" evidence="1">
    <location>
        <begin position="172"/>
        <end position="192"/>
    </location>
</feature>
<dbReference type="EMBL" id="LQCI01000043">
    <property type="protein sequence ID" value="KZB80833.1"/>
    <property type="molecule type" value="Genomic_DNA"/>
</dbReference>
<dbReference type="RefSeq" id="WP_061980566.1">
    <property type="nucleotide sequence ID" value="NZ_FOPQ01000040.1"/>
</dbReference>
<feature type="compositionally biased region" description="Acidic residues" evidence="1">
    <location>
        <begin position="324"/>
        <end position="339"/>
    </location>
</feature>
<feature type="compositionally biased region" description="Basic and acidic residues" evidence="1">
    <location>
        <begin position="181"/>
        <end position="192"/>
    </location>
</feature>
<feature type="compositionally biased region" description="Basic and acidic residues" evidence="1">
    <location>
        <begin position="314"/>
        <end position="323"/>
    </location>
</feature>
<dbReference type="EMBL" id="LOBU02000015">
    <property type="protein sequence ID" value="OKA06459.1"/>
    <property type="molecule type" value="Genomic_DNA"/>
</dbReference>
<dbReference type="Proteomes" id="UP000076321">
    <property type="component" value="Unassembled WGS sequence"/>
</dbReference>
<keyword evidence="5" id="KW-1185">Reference proteome</keyword>
<dbReference type="AlphaFoldDB" id="A0A154M8V4"/>
<accession>A0A154M8V4</accession>
<feature type="region of interest" description="Disordered" evidence="1">
    <location>
        <begin position="307"/>
        <end position="339"/>
    </location>
</feature>
<name>A0A154M8V4_9PSEU</name>